<dbReference type="SUPFAM" id="SSF51445">
    <property type="entry name" value="(Trans)glycosidases"/>
    <property type="match status" value="1"/>
</dbReference>
<dbReference type="InterPro" id="IPR017853">
    <property type="entry name" value="GH"/>
</dbReference>
<evidence type="ECO:0000256" key="2">
    <source>
        <dbReference type="ARBA" id="ARBA00022801"/>
    </source>
</evidence>
<dbReference type="InterPro" id="IPR001764">
    <property type="entry name" value="Glyco_hydro_3_N"/>
</dbReference>
<evidence type="ECO:0000256" key="1">
    <source>
        <dbReference type="ARBA" id="ARBA00005336"/>
    </source>
</evidence>
<sequence length="344" mass="37227">MDLPQQIAQLLIVGFQGDRLLPNSTLAADLHERALGGVILFDRLLAEKRADNNIVSAAQTARLCAELQDCAGGRLLIAVDQEGGMVSRFKAERGFPTTASAGRLGRCGDVGLTAINAACTAAMLSTLGINLNLAPVVDLDVETDNPIIGRYQRSFAADPAVVGRHATAWITAHRRRRILTCLKHFPGHGSALADSHLGFVDISAAWREEELEPFRTLITGNKADLVMVGHLFNSRIDPLLPATLSPAAIDGLLRRDLGFDGAVITDDLQMRAITDRYGLAEACIMALTAGADILIIGNNLQYDPLIVGRITAAIVEAVRQGRLAEERIHAAWQRVRKLQNFIHR</sequence>
<dbReference type="EMBL" id="JACHEO010000005">
    <property type="protein sequence ID" value="MBB5347590.1"/>
    <property type="molecule type" value="Genomic_DNA"/>
</dbReference>
<reference evidence="5 6" key="1">
    <citation type="submission" date="2020-08" db="EMBL/GenBank/DDBJ databases">
        <title>Genomic Encyclopedia of Type Strains, Phase IV (KMG-IV): sequencing the most valuable type-strain genomes for metagenomic binning, comparative biology and taxonomic classification.</title>
        <authorList>
            <person name="Goeker M."/>
        </authorList>
    </citation>
    <scope>NUCLEOTIDE SEQUENCE [LARGE SCALE GENOMIC DNA]</scope>
    <source>
        <strain evidence="5 6">DSM 28570</strain>
    </source>
</reference>
<name>A0A840V187_9BACT</name>
<dbReference type="PANTHER" id="PTHR30480">
    <property type="entry name" value="BETA-HEXOSAMINIDASE-RELATED"/>
    <property type="match status" value="1"/>
</dbReference>
<dbReference type="GO" id="GO:0004563">
    <property type="term" value="F:beta-N-acetylhexosaminidase activity"/>
    <property type="evidence" value="ECO:0007669"/>
    <property type="project" value="UniProtKB-EC"/>
</dbReference>
<accession>A0A840V187</accession>
<evidence type="ECO:0000313" key="6">
    <source>
        <dbReference type="Proteomes" id="UP000539642"/>
    </source>
</evidence>
<keyword evidence="2 5" id="KW-0378">Hydrolase</keyword>
<dbReference type="EC" id="3.2.1.52" evidence="5"/>
<dbReference type="PANTHER" id="PTHR30480:SF16">
    <property type="entry name" value="GLYCOSIDE HYDROLASE FAMILY 3 DOMAIN PROTEIN"/>
    <property type="match status" value="1"/>
</dbReference>
<protein>
    <submittedName>
        <fullName evidence="5">Beta-N-acetylhexosaminidase</fullName>
        <ecNumber evidence="5">3.2.1.52</ecNumber>
    </submittedName>
</protein>
<dbReference type="Gene3D" id="3.20.20.300">
    <property type="entry name" value="Glycoside hydrolase, family 3, N-terminal domain"/>
    <property type="match status" value="1"/>
</dbReference>
<gene>
    <name evidence="5" type="ORF">HNQ81_001311</name>
</gene>
<evidence type="ECO:0000259" key="4">
    <source>
        <dbReference type="Pfam" id="PF00933"/>
    </source>
</evidence>
<dbReference type="Pfam" id="PF00933">
    <property type="entry name" value="Glyco_hydro_3"/>
    <property type="match status" value="1"/>
</dbReference>
<evidence type="ECO:0000313" key="5">
    <source>
        <dbReference type="EMBL" id="MBB5347590.1"/>
    </source>
</evidence>
<dbReference type="RefSeq" id="WP_183349485.1">
    <property type="nucleotide sequence ID" value="NZ_JACHEO010000005.1"/>
</dbReference>
<comment type="caution">
    <text evidence="5">The sequence shown here is derived from an EMBL/GenBank/DDBJ whole genome shotgun (WGS) entry which is preliminary data.</text>
</comment>
<keyword evidence="3 5" id="KW-0326">Glycosidase</keyword>
<proteinExistence type="inferred from homology"/>
<dbReference type="InterPro" id="IPR036962">
    <property type="entry name" value="Glyco_hydro_3_N_sf"/>
</dbReference>
<organism evidence="5 6">
    <name type="scientific">Desulfoprunum benzoelyticum</name>
    <dbReference type="NCBI Taxonomy" id="1506996"/>
    <lineage>
        <taxon>Bacteria</taxon>
        <taxon>Pseudomonadati</taxon>
        <taxon>Thermodesulfobacteriota</taxon>
        <taxon>Desulfobulbia</taxon>
        <taxon>Desulfobulbales</taxon>
        <taxon>Desulfobulbaceae</taxon>
        <taxon>Desulfoprunum</taxon>
    </lineage>
</organism>
<dbReference type="AlphaFoldDB" id="A0A840V187"/>
<dbReference type="Proteomes" id="UP000539642">
    <property type="component" value="Unassembled WGS sequence"/>
</dbReference>
<feature type="domain" description="Glycoside hydrolase family 3 N-terminal" evidence="4">
    <location>
        <begin position="5"/>
        <end position="337"/>
    </location>
</feature>
<dbReference type="InterPro" id="IPR050226">
    <property type="entry name" value="NagZ_Beta-hexosaminidase"/>
</dbReference>
<comment type="similarity">
    <text evidence="1">Belongs to the glycosyl hydrolase 3 family.</text>
</comment>
<dbReference type="GO" id="GO:0009254">
    <property type="term" value="P:peptidoglycan turnover"/>
    <property type="evidence" value="ECO:0007669"/>
    <property type="project" value="TreeGrafter"/>
</dbReference>
<evidence type="ECO:0000256" key="3">
    <source>
        <dbReference type="ARBA" id="ARBA00023295"/>
    </source>
</evidence>
<dbReference type="GO" id="GO:0005975">
    <property type="term" value="P:carbohydrate metabolic process"/>
    <property type="evidence" value="ECO:0007669"/>
    <property type="project" value="InterPro"/>
</dbReference>
<keyword evidence="6" id="KW-1185">Reference proteome</keyword>